<dbReference type="EMBL" id="JBHSSJ010000008">
    <property type="protein sequence ID" value="MFC6275328.1"/>
    <property type="molecule type" value="Genomic_DNA"/>
</dbReference>
<evidence type="ECO:0000313" key="2">
    <source>
        <dbReference type="Proteomes" id="UP001596191"/>
    </source>
</evidence>
<organism evidence="1 2">
    <name type="scientific">Levilactobacillus tangyuanensis</name>
    <dbReference type="NCBI Taxonomy" id="2486021"/>
    <lineage>
        <taxon>Bacteria</taxon>
        <taxon>Bacillati</taxon>
        <taxon>Bacillota</taxon>
        <taxon>Bacilli</taxon>
        <taxon>Lactobacillales</taxon>
        <taxon>Lactobacillaceae</taxon>
        <taxon>Levilactobacillus</taxon>
    </lineage>
</organism>
<dbReference type="Proteomes" id="UP001596191">
    <property type="component" value="Unassembled WGS sequence"/>
</dbReference>
<sequence length="125" mass="14403">MLSTTDTLLASSRALSAALRHRDICWLNQHLANTAECHFSQARPQSKYDWIDALQNGELSYRHLTTPIITRLLTNVGEVQLTATSQLTNQPAQEVTLQLSWILDDSQWQLYRQLELSEKPIDWIR</sequence>
<dbReference type="Gene3D" id="3.10.450.50">
    <property type="match status" value="1"/>
</dbReference>
<dbReference type="RefSeq" id="WP_125641582.1">
    <property type="nucleotide sequence ID" value="NZ_JBHSSJ010000008.1"/>
</dbReference>
<dbReference type="InterPro" id="IPR032710">
    <property type="entry name" value="NTF2-like_dom_sf"/>
</dbReference>
<comment type="caution">
    <text evidence="1">The sequence shown here is derived from an EMBL/GenBank/DDBJ whole genome shotgun (WGS) entry which is preliminary data.</text>
</comment>
<name>A0ABW1TNE0_9LACO</name>
<keyword evidence="2" id="KW-1185">Reference proteome</keyword>
<protein>
    <recommendedName>
        <fullName evidence="3">Nuclear transport factor 2 family protein</fullName>
    </recommendedName>
</protein>
<accession>A0ABW1TNE0</accession>
<evidence type="ECO:0008006" key="3">
    <source>
        <dbReference type="Google" id="ProtNLM"/>
    </source>
</evidence>
<gene>
    <name evidence="1" type="ORF">ACFQET_07350</name>
</gene>
<evidence type="ECO:0000313" key="1">
    <source>
        <dbReference type="EMBL" id="MFC6275328.1"/>
    </source>
</evidence>
<reference evidence="2" key="1">
    <citation type="journal article" date="2019" name="Int. J. Syst. Evol. Microbiol.">
        <title>The Global Catalogue of Microorganisms (GCM) 10K type strain sequencing project: providing services to taxonomists for standard genome sequencing and annotation.</title>
        <authorList>
            <consortium name="The Broad Institute Genomics Platform"/>
            <consortium name="The Broad Institute Genome Sequencing Center for Infectious Disease"/>
            <person name="Wu L."/>
            <person name="Ma J."/>
        </authorList>
    </citation>
    <scope>NUCLEOTIDE SEQUENCE [LARGE SCALE GENOMIC DNA]</scope>
    <source>
        <strain evidence="2">CCM 8907</strain>
    </source>
</reference>
<dbReference type="SUPFAM" id="SSF54427">
    <property type="entry name" value="NTF2-like"/>
    <property type="match status" value="1"/>
</dbReference>
<proteinExistence type="predicted"/>